<dbReference type="PANTHER" id="PTHR20922:SF19">
    <property type="entry name" value="F24J5.3"/>
    <property type="match status" value="1"/>
</dbReference>
<dbReference type="GO" id="GO:0005739">
    <property type="term" value="C:mitochondrion"/>
    <property type="evidence" value="ECO:0007669"/>
    <property type="project" value="TreeGrafter"/>
</dbReference>
<evidence type="ECO:0000313" key="3">
    <source>
        <dbReference type="EMBL" id="KAJ8445393.1"/>
    </source>
</evidence>
<organism evidence="3 4">
    <name type="scientific">Carnegiea gigantea</name>
    <dbReference type="NCBI Taxonomy" id="171969"/>
    <lineage>
        <taxon>Eukaryota</taxon>
        <taxon>Viridiplantae</taxon>
        <taxon>Streptophyta</taxon>
        <taxon>Embryophyta</taxon>
        <taxon>Tracheophyta</taxon>
        <taxon>Spermatophyta</taxon>
        <taxon>Magnoliopsida</taxon>
        <taxon>eudicotyledons</taxon>
        <taxon>Gunneridae</taxon>
        <taxon>Pentapetalae</taxon>
        <taxon>Caryophyllales</taxon>
        <taxon>Cactineae</taxon>
        <taxon>Cactaceae</taxon>
        <taxon>Cactoideae</taxon>
        <taxon>Echinocereeae</taxon>
        <taxon>Carnegiea</taxon>
    </lineage>
</organism>
<dbReference type="GO" id="GO:0051087">
    <property type="term" value="F:protein-folding chaperone binding"/>
    <property type="evidence" value="ECO:0007669"/>
    <property type="project" value="TreeGrafter"/>
</dbReference>
<gene>
    <name evidence="3" type="ORF">Cgig2_010751</name>
</gene>
<keyword evidence="1" id="KW-0863">Zinc-finger</keyword>
<dbReference type="AlphaFoldDB" id="A0A9Q1QJX3"/>
<dbReference type="GO" id="GO:0008270">
    <property type="term" value="F:zinc ion binding"/>
    <property type="evidence" value="ECO:0007669"/>
    <property type="project" value="UniProtKB-KW"/>
</dbReference>
<dbReference type="GO" id="GO:0006457">
    <property type="term" value="P:protein folding"/>
    <property type="evidence" value="ECO:0007669"/>
    <property type="project" value="TreeGrafter"/>
</dbReference>
<dbReference type="InterPro" id="IPR024158">
    <property type="entry name" value="Mt_import_TIM15"/>
</dbReference>
<proteinExistence type="predicted"/>
<dbReference type="GO" id="GO:0050821">
    <property type="term" value="P:protein stabilization"/>
    <property type="evidence" value="ECO:0007669"/>
    <property type="project" value="TreeGrafter"/>
</dbReference>
<protein>
    <recommendedName>
        <fullName evidence="2">DNL-type domain-containing protein</fullName>
    </recommendedName>
</protein>
<dbReference type="Proteomes" id="UP001153076">
    <property type="component" value="Unassembled WGS sequence"/>
</dbReference>
<accession>A0A9Q1QJX3</accession>
<evidence type="ECO:0000259" key="2">
    <source>
        <dbReference type="PROSITE" id="PS51501"/>
    </source>
</evidence>
<comment type="caution">
    <text evidence="3">The sequence shown here is derived from an EMBL/GenBank/DDBJ whole genome shotgun (WGS) entry which is preliminary data.</text>
</comment>
<feature type="domain" description="DNL-type" evidence="2">
    <location>
        <begin position="132"/>
        <end position="198"/>
    </location>
</feature>
<dbReference type="Pfam" id="PF05180">
    <property type="entry name" value="zf-DNL"/>
    <property type="match status" value="1"/>
</dbReference>
<dbReference type="PANTHER" id="PTHR20922">
    <property type="entry name" value="DNL-TYPE ZINC FINGER PROTEIN"/>
    <property type="match status" value="1"/>
</dbReference>
<reference evidence="3" key="1">
    <citation type="submission" date="2022-04" db="EMBL/GenBank/DDBJ databases">
        <title>Carnegiea gigantea Genome sequencing and assembly v2.</title>
        <authorList>
            <person name="Copetti D."/>
            <person name="Sanderson M.J."/>
            <person name="Burquez A."/>
            <person name="Wojciechowski M.F."/>
        </authorList>
    </citation>
    <scope>NUCLEOTIDE SEQUENCE</scope>
    <source>
        <strain evidence="3">SGP5-SGP5p</strain>
        <tissue evidence="3">Aerial part</tissue>
    </source>
</reference>
<keyword evidence="4" id="KW-1185">Reference proteome</keyword>
<evidence type="ECO:0000313" key="4">
    <source>
        <dbReference type="Proteomes" id="UP001153076"/>
    </source>
</evidence>
<dbReference type="InterPro" id="IPR007853">
    <property type="entry name" value="Znf_DNL-typ"/>
</dbReference>
<keyword evidence="1" id="KW-0862">Zinc</keyword>
<name>A0A9Q1QJX3_9CARY</name>
<sequence>MPMTTTITSPAIFLLFTSSSYRVRTSTPPCHLPISRSAFFRPNSAFKQSPRSSPLSSSHFPIDYVVLLQFMYVLFAEFEFVVCLLPRLRISQKASTFSKHRHFVPFCCSSNPGVNPGTTDESSKESTIDLQLPRRSLLVQFTCDACGERTKRLINRLAYERGTVFVQCSGCLQHHKLVDNLGLVVEYDFRTETIESED</sequence>
<dbReference type="PROSITE" id="PS51501">
    <property type="entry name" value="ZF_DNL"/>
    <property type="match status" value="1"/>
</dbReference>
<keyword evidence="1" id="KW-0479">Metal-binding</keyword>
<dbReference type="GO" id="GO:0030150">
    <property type="term" value="P:protein import into mitochondrial matrix"/>
    <property type="evidence" value="ECO:0007669"/>
    <property type="project" value="TreeGrafter"/>
</dbReference>
<dbReference type="OrthoDB" id="512667at2759"/>
<evidence type="ECO:0000256" key="1">
    <source>
        <dbReference type="PROSITE-ProRule" id="PRU00834"/>
    </source>
</evidence>
<dbReference type="EMBL" id="JAKOGI010000078">
    <property type="protein sequence ID" value="KAJ8445393.1"/>
    <property type="molecule type" value="Genomic_DNA"/>
</dbReference>